<dbReference type="EMBL" id="JBJQOH010000001">
    <property type="protein sequence ID" value="KAL3701995.1"/>
    <property type="molecule type" value="Genomic_DNA"/>
</dbReference>
<feature type="compositionally biased region" description="Low complexity" evidence="8">
    <location>
        <begin position="306"/>
        <end position="319"/>
    </location>
</feature>
<gene>
    <name evidence="10" type="ORF">R1sor_020017</name>
</gene>
<dbReference type="SUPFAM" id="SSF81296">
    <property type="entry name" value="E set domains"/>
    <property type="match status" value="1"/>
</dbReference>
<name>A0ABD3IHT9_9MARC</name>
<evidence type="ECO:0000256" key="6">
    <source>
        <dbReference type="ARBA" id="ARBA00023303"/>
    </source>
</evidence>
<feature type="region of interest" description="Disordered" evidence="8">
    <location>
        <begin position="223"/>
        <end position="251"/>
    </location>
</feature>
<dbReference type="GO" id="GO:0034702">
    <property type="term" value="C:monoatomic ion channel complex"/>
    <property type="evidence" value="ECO:0007669"/>
    <property type="project" value="UniProtKB-KW"/>
</dbReference>
<organism evidence="10 11">
    <name type="scientific">Riccia sorocarpa</name>
    <dbReference type="NCBI Taxonomy" id="122646"/>
    <lineage>
        <taxon>Eukaryota</taxon>
        <taxon>Viridiplantae</taxon>
        <taxon>Streptophyta</taxon>
        <taxon>Embryophyta</taxon>
        <taxon>Marchantiophyta</taxon>
        <taxon>Marchantiopsida</taxon>
        <taxon>Marchantiidae</taxon>
        <taxon>Marchantiales</taxon>
        <taxon>Ricciaceae</taxon>
        <taxon>Riccia</taxon>
    </lineage>
</organism>
<dbReference type="InterPro" id="IPR016449">
    <property type="entry name" value="K_chnl_inward-rec_Kir"/>
</dbReference>
<keyword evidence="6 7" id="KW-0407">Ion channel</keyword>
<evidence type="ECO:0000256" key="8">
    <source>
        <dbReference type="SAM" id="MobiDB-lite"/>
    </source>
</evidence>
<proteinExistence type="inferred from homology"/>
<dbReference type="AlphaFoldDB" id="A0ABD3IHT9"/>
<keyword evidence="11" id="KW-1185">Reference proteome</keyword>
<dbReference type="Gene3D" id="2.60.40.1400">
    <property type="entry name" value="G protein-activated inward rectifier potassium channel 1"/>
    <property type="match status" value="1"/>
</dbReference>
<feature type="region of interest" description="Disordered" evidence="8">
    <location>
        <begin position="809"/>
        <end position="844"/>
    </location>
</feature>
<feature type="compositionally biased region" description="Gly residues" evidence="8">
    <location>
        <begin position="1"/>
        <end position="10"/>
    </location>
</feature>
<feature type="region of interest" description="Disordered" evidence="8">
    <location>
        <begin position="1"/>
        <end position="20"/>
    </location>
</feature>
<feature type="compositionally biased region" description="Polar residues" evidence="8">
    <location>
        <begin position="276"/>
        <end position="286"/>
    </location>
</feature>
<feature type="region of interest" description="Disordered" evidence="8">
    <location>
        <begin position="55"/>
        <end position="77"/>
    </location>
</feature>
<feature type="compositionally biased region" description="Low complexity" evidence="8">
    <location>
        <begin position="350"/>
        <end position="361"/>
    </location>
</feature>
<feature type="region of interest" description="Disordered" evidence="8">
    <location>
        <begin position="177"/>
        <end position="209"/>
    </location>
</feature>
<feature type="compositionally biased region" description="Low complexity" evidence="8">
    <location>
        <begin position="180"/>
        <end position="195"/>
    </location>
</feature>
<evidence type="ECO:0000256" key="4">
    <source>
        <dbReference type="ARBA" id="ARBA00022958"/>
    </source>
</evidence>
<sequence length="867" mass="93527">MVSAGRGGSGKSSNTAWDFKKENNLRAQLSSAPSLEECGLDSSLYGEGLHVLTPRRSTKESSSLFTAGLPMPGLTNDSLPRRETFVDEAEVLSFRRRKKNRPLDFQNSQKDDDTGVVISGGYLGNGMTAAHRNYTSGSSGKKGGEDDILVVAGGNVIEREKDNATVITSSDSRFKDPSLRLRSSGLRQSTSSPSIHYHHSRSSISTPSHNEAFRARVSGGIELDEGGRPLISIPSGVQEEYEGPFPSTEMESEANLLLQEDEFDRASDYPSSPSSGNSMAEVNSQPVPRGRSISEIEEVVDGEELPLSSSPVAADASSPGGMMRKGLAGRPRSPITIPSPQRSVGSANKNVSPSPSVVNSSNGGGMEASPVTKESSPCAANKSSSKPPLVPPSPRLPRTDSSSSSVSDSSQLDASAEARRRWRRVGHTLLFARHMSSVRASASEFLEHAGPESLSGGYHVRSDAGRAGAAAFEGARTRALGARARAKGRKGMEGMLVRQDKGLVTLVQDFYVACLKLPFLHFLIGVFVAPIALGLLFTPLYLFDKPGLALDGVPLADEHSVVGKVAVAKQKVSALLNVFLYALSLSTTFGGSPVNALSPFCLVVANINTLMGQFLFVFLSGAVFARMSQPSHPVRCSKKAIIRVDDFTPVPEDIKEKNRVFAVRLVLTGPPPCELVDAKICLTFRIFIKLPSGSMFCSTQDLELVRPEVPYLRYGIMVRHNIDKRSPLYGHTMETLSDGDASFSLTISGQERTSMQPIFHLEDYFVCDGDVAWDGDYVDFIHINNAGERVLDHSKMDELHISKETKFGSGGSTLSIPPIKIPEKDKEKEKEVEGLTSPGPLKGWSASSLRGRKIWSSKSTSFTRADW</sequence>
<feature type="compositionally biased region" description="Acidic residues" evidence="8">
    <location>
        <begin position="295"/>
        <end position="304"/>
    </location>
</feature>
<dbReference type="PANTHER" id="PTHR11767">
    <property type="entry name" value="INWARD RECTIFIER POTASSIUM CHANNEL"/>
    <property type="match status" value="1"/>
</dbReference>
<feature type="compositionally biased region" description="Polar residues" evidence="8">
    <location>
        <begin position="336"/>
        <end position="349"/>
    </location>
</feature>
<comment type="similarity">
    <text evidence="7">Belongs to the inward rectifier-type potassium channel (TC 1.A.2.1) family.</text>
</comment>
<evidence type="ECO:0000256" key="5">
    <source>
        <dbReference type="ARBA" id="ARBA00023065"/>
    </source>
</evidence>
<keyword evidence="2 7" id="KW-0633">Potassium transport</keyword>
<keyword evidence="3 7" id="KW-0851">Voltage-gated channel</keyword>
<keyword evidence="9" id="KW-0472">Membrane</keyword>
<dbReference type="GO" id="GO:0034220">
    <property type="term" value="P:monoatomic ion transmembrane transport"/>
    <property type="evidence" value="ECO:0007669"/>
    <property type="project" value="UniProtKB-KW"/>
</dbReference>
<dbReference type="InterPro" id="IPR014756">
    <property type="entry name" value="Ig_E-set"/>
</dbReference>
<feature type="compositionally biased region" description="Low complexity" evidence="8">
    <location>
        <begin position="400"/>
        <end position="410"/>
    </location>
</feature>
<accession>A0ABD3IHT9</accession>
<keyword evidence="4 7" id="KW-0630">Potassium</keyword>
<evidence type="ECO:0000256" key="9">
    <source>
        <dbReference type="SAM" id="Phobius"/>
    </source>
</evidence>
<dbReference type="PANTHER" id="PTHR11767:SF105">
    <property type="entry name" value="INWARD RECTIFIER POTASSIUM CHANNEL C-TERMINAL DOMAIN-CONTAINING PROTEIN"/>
    <property type="match status" value="1"/>
</dbReference>
<evidence type="ECO:0000256" key="3">
    <source>
        <dbReference type="ARBA" id="ARBA00022882"/>
    </source>
</evidence>
<evidence type="ECO:0000313" key="11">
    <source>
        <dbReference type="Proteomes" id="UP001633002"/>
    </source>
</evidence>
<comment type="caution">
    <text evidence="10">The sequence shown here is derived from an EMBL/GenBank/DDBJ whole genome shotgun (WGS) entry which is preliminary data.</text>
</comment>
<feature type="compositionally biased region" description="Basic and acidic residues" evidence="8">
    <location>
        <begin position="821"/>
        <end position="833"/>
    </location>
</feature>
<keyword evidence="9" id="KW-1133">Transmembrane helix</keyword>
<evidence type="ECO:0000256" key="1">
    <source>
        <dbReference type="ARBA" id="ARBA00022448"/>
    </source>
</evidence>
<dbReference type="Proteomes" id="UP001633002">
    <property type="component" value="Unassembled WGS sequence"/>
</dbReference>
<evidence type="ECO:0000256" key="7">
    <source>
        <dbReference type="RuleBase" id="RU003822"/>
    </source>
</evidence>
<feature type="transmembrane region" description="Helical" evidence="9">
    <location>
        <begin position="597"/>
        <end position="625"/>
    </location>
</feature>
<dbReference type="InterPro" id="IPR013518">
    <property type="entry name" value="K_chnl_inward-rec_Kir_cyto"/>
</dbReference>
<evidence type="ECO:0000313" key="10">
    <source>
        <dbReference type="EMBL" id="KAL3701995.1"/>
    </source>
</evidence>
<feature type="transmembrane region" description="Helical" evidence="9">
    <location>
        <begin position="574"/>
        <end position="591"/>
    </location>
</feature>
<evidence type="ECO:0000256" key="2">
    <source>
        <dbReference type="ARBA" id="ARBA00022538"/>
    </source>
</evidence>
<comment type="subcellular location">
    <subcellularLocation>
        <location evidence="7">Membrane</location>
        <topology evidence="7">Multi-pass membrane protein</topology>
    </subcellularLocation>
</comment>
<reference evidence="10 11" key="1">
    <citation type="submission" date="2024-09" db="EMBL/GenBank/DDBJ databases">
        <title>Chromosome-scale assembly of Riccia sorocarpa.</title>
        <authorList>
            <person name="Paukszto L."/>
        </authorList>
    </citation>
    <scope>NUCLEOTIDE SEQUENCE [LARGE SCALE GENOMIC DNA]</scope>
    <source>
        <strain evidence="10">LP-2024</strain>
        <tissue evidence="10">Aerial parts of the thallus</tissue>
    </source>
</reference>
<keyword evidence="1 7" id="KW-0813">Transport</keyword>
<keyword evidence="7 9" id="KW-0812">Transmembrane</keyword>
<keyword evidence="5 7" id="KW-0406">Ion transport</keyword>
<feature type="transmembrane region" description="Helical" evidence="9">
    <location>
        <begin position="519"/>
        <end position="543"/>
    </location>
</feature>
<dbReference type="GO" id="GO:0006813">
    <property type="term" value="P:potassium ion transport"/>
    <property type="evidence" value="ECO:0007669"/>
    <property type="project" value="UniProtKB-KW"/>
</dbReference>
<protein>
    <recommendedName>
        <fullName evidence="12">Inward rectifier potassium channel C-terminal domain-containing protein</fullName>
    </recommendedName>
</protein>
<feature type="region of interest" description="Disordered" evidence="8">
    <location>
        <begin position="265"/>
        <end position="419"/>
    </location>
</feature>
<evidence type="ECO:0008006" key="12">
    <source>
        <dbReference type="Google" id="ProtNLM"/>
    </source>
</evidence>